<evidence type="ECO:0000313" key="3">
    <source>
        <dbReference type="EMBL" id="CAF4442400.1"/>
    </source>
</evidence>
<protein>
    <submittedName>
        <fullName evidence="3">Uncharacterized protein</fullName>
    </submittedName>
</protein>
<dbReference type="EMBL" id="CAJOBS010002767">
    <property type="protein sequence ID" value="CAF4832914.1"/>
    <property type="molecule type" value="Genomic_DNA"/>
</dbReference>
<evidence type="ECO:0000313" key="1">
    <source>
        <dbReference type="EMBL" id="CAF3808135.1"/>
    </source>
</evidence>
<dbReference type="Proteomes" id="UP000663873">
    <property type="component" value="Unassembled WGS sequence"/>
</dbReference>
<sequence length="184" mass="21276">MRGFLAYERCFRPGSMPLLTSHIPLFAKLFRVYYHRLHKTTIATAIEAIIYAYLIDRRRHVAVRDMLWENDTMLEHERLPVVAEADGSVCVTACCPLPVFPCLTCLYPASAHTWADLLPGRYNLTCRIRLRLQPVDHDCNAVRRIQHGLLFVDLFGDRIRPGGNWATLKCPWFEQEHTKHGDDT</sequence>
<reference evidence="3" key="1">
    <citation type="submission" date="2021-02" db="EMBL/GenBank/DDBJ databases">
        <authorList>
            <person name="Nowell W R."/>
        </authorList>
    </citation>
    <scope>NUCLEOTIDE SEQUENCE</scope>
</reference>
<dbReference type="Proteomes" id="UP000663838">
    <property type="component" value="Unassembled WGS sequence"/>
</dbReference>
<evidence type="ECO:0000313" key="5">
    <source>
        <dbReference type="EMBL" id="CAF4689757.1"/>
    </source>
</evidence>
<evidence type="ECO:0000313" key="6">
    <source>
        <dbReference type="EMBL" id="CAF4832914.1"/>
    </source>
</evidence>
<evidence type="ECO:0000313" key="2">
    <source>
        <dbReference type="EMBL" id="CAF4435883.1"/>
    </source>
</evidence>
<organism evidence="3 7">
    <name type="scientific">Rotaria socialis</name>
    <dbReference type="NCBI Taxonomy" id="392032"/>
    <lineage>
        <taxon>Eukaryota</taxon>
        <taxon>Metazoa</taxon>
        <taxon>Spiralia</taxon>
        <taxon>Gnathifera</taxon>
        <taxon>Rotifera</taxon>
        <taxon>Eurotatoria</taxon>
        <taxon>Bdelloidea</taxon>
        <taxon>Philodinida</taxon>
        <taxon>Philodinidae</taxon>
        <taxon>Rotaria</taxon>
    </lineage>
</organism>
<dbReference type="EMBL" id="CAJNYV010006185">
    <property type="protein sequence ID" value="CAF3808135.1"/>
    <property type="molecule type" value="Genomic_DNA"/>
</dbReference>
<comment type="caution">
    <text evidence="3">The sequence shown here is derived from an EMBL/GenBank/DDBJ whole genome shotgun (WGS) entry which is preliminary data.</text>
</comment>
<dbReference type="EMBL" id="CAJOBQ010003427">
    <property type="protein sequence ID" value="CAF4605972.1"/>
    <property type="molecule type" value="Genomic_DNA"/>
</dbReference>
<dbReference type="Proteomes" id="UP000663851">
    <property type="component" value="Unassembled WGS sequence"/>
</dbReference>
<evidence type="ECO:0000313" key="7">
    <source>
        <dbReference type="Proteomes" id="UP000663851"/>
    </source>
</evidence>
<dbReference type="EMBL" id="CAJOBO010002285">
    <property type="protein sequence ID" value="CAF4442400.1"/>
    <property type="molecule type" value="Genomic_DNA"/>
</dbReference>
<dbReference type="Proteomes" id="UP000663862">
    <property type="component" value="Unassembled WGS sequence"/>
</dbReference>
<dbReference type="EMBL" id="CAJOBR010002557">
    <property type="protein sequence ID" value="CAF4689757.1"/>
    <property type="molecule type" value="Genomic_DNA"/>
</dbReference>
<keyword evidence="8" id="KW-1185">Reference proteome</keyword>
<name>A0A820RZ91_9BILA</name>
<gene>
    <name evidence="3" type="ORF">HFQ381_LOCUS23235</name>
    <name evidence="1" type="ORF">KIK155_LOCUS32829</name>
    <name evidence="5" type="ORF">QYT958_LOCUS17127</name>
    <name evidence="6" type="ORF">TOA249_LOCUS25455</name>
    <name evidence="4" type="ORF">TSG867_LOCUS28128</name>
    <name evidence="2" type="ORF">UJA718_LOCUS21698</name>
</gene>
<dbReference type="EMBL" id="CAJOBP010004299">
    <property type="protein sequence ID" value="CAF4435883.1"/>
    <property type="molecule type" value="Genomic_DNA"/>
</dbReference>
<evidence type="ECO:0000313" key="4">
    <source>
        <dbReference type="EMBL" id="CAF4605972.1"/>
    </source>
</evidence>
<proteinExistence type="predicted"/>
<dbReference type="AlphaFoldDB" id="A0A820RZ91"/>
<evidence type="ECO:0000313" key="8">
    <source>
        <dbReference type="Proteomes" id="UP000663873"/>
    </source>
</evidence>
<accession>A0A820RZ91</accession>
<dbReference type="Proteomes" id="UP000663865">
    <property type="component" value="Unassembled WGS sequence"/>
</dbReference>
<dbReference type="Proteomes" id="UP000663848">
    <property type="component" value="Unassembled WGS sequence"/>
</dbReference>